<feature type="domain" description="PNPLA" evidence="5">
    <location>
        <begin position="29"/>
        <end position="245"/>
    </location>
</feature>
<dbReference type="STRING" id="560819.SAMN05428998_101345"/>
<name>A0A1Y6B449_9PROT</name>
<dbReference type="SUPFAM" id="SSF52151">
    <property type="entry name" value="FabD/lysophospholipase-like"/>
    <property type="match status" value="1"/>
</dbReference>
<feature type="short sequence motif" description="GXSXG" evidence="4">
    <location>
        <begin position="60"/>
        <end position="64"/>
    </location>
</feature>
<dbReference type="Gene3D" id="3.40.1090.10">
    <property type="entry name" value="Cytosolic phospholipase A2 catalytic domain"/>
    <property type="match status" value="2"/>
</dbReference>
<dbReference type="InterPro" id="IPR050301">
    <property type="entry name" value="NTE"/>
</dbReference>
<dbReference type="PROSITE" id="PS51635">
    <property type="entry name" value="PNPLA"/>
    <property type="match status" value="1"/>
</dbReference>
<dbReference type="GO" id="GO:0016042">
    <property type="term" value="P:lipid catabolic process"/>
    <property type="evidence" value="ECO:0007669"/>
    <property type="project" value="UniProtKB-UniRule"/>
</dbReference>
<dbReference type="RefSeq" id="WP_235017010.1">
    <property type="nucleotide sequence ID" value="NZ_FWZX01000001.1"/>
</dbReference>
<organism evidence="6 7">
    <name type="scientific">Tistlia consotensis USBA 355</name>
    <dbReference type="NCBI Taxonomy" id="560819"/>
    <lineage>
        <taxon>Bacteria</taxon>
        <taxon>Pseudomonadati</taxon>
        <taxon>Pseudomonadota</taxon>
        <taxon>Alphaproteobacteria</taxon>
        <taxon>Rhodospirillales</taxon>
        <taxon>Rhodovibrionaceae</taxon>
        <taxon>Tistlia</taxon>
    </lineage>
</organism>
<accession>A0A1Y6B449</accession>
<sequence>MQMPDRRTGASRGADRRPNGRSSFDCVALLLQGGGALGAYQGGVYEALAQADLHPDWVAGISIGAINAAIIAGNPPELRVERLRAFWDRITGHPLGACAEPLLGAGGSLNGVGEAAHRFFDRLSAFHALTAGTPGFFRPRFPPPWIVPGGRPEATSFYDTSSLGTTLESLVDFDRINSGAMRFSVGAVNVRTGNFAYFDTTTHTIRPEHILASGALPPGFPAIEIDGEHYWDGGLVSNTPLQWVVDSEPRRDMLAFQVDLWSSRGKFPLDLTDVAVRQKEIQFSSRTRASTDGLKHMQKVRSALTALLPELPEALRESAEGRMLAEFADQKVYNIVQLVYRSKHYEGNTKDYEFSRLSMAEHWRAGHEDALRALRNQAIFERPDRSEGFRSFDFGFADSRRADGDAAPRHEESRR</sequence>
<evidence type="ECO:0000256" key="2">
    <source>
        <dbReference type="ARBA" id="ARBA00022963"/>
    </source>
</evidence>
<keyword evidence="3 4" id="KW-0443">Lipid metabolism</keyword>
<keyword evidence="1 4" id="KW-0378">Hydrolase</keyword>
<evidence type="ECO:0000259" key="5">
    <source>
        <dbReference type="PROSITE" id="PS51635"/>
    </source>
</evidence>
<feature type="short sequence motif" description="DGA/G" evidence="4">
    <location>
        <begin position="232"/>
        <end position="234"/>
    </location>
</feature>
<evidence type="ECO:0000313" key="7">
    <source>
        <dbReference type="Proteomes" id="UP000192917"/>
    </source>
</evidence>
<evidence type="ECO:0000256" key="3">
    <source>
        <dbReference type="ARBA" id="ARBA00023098"/>
    </source>
</evidence>
<protein>
    <submittedName>
        <fullName evidence="6">NTE family protein</fullName>
    </submittedName>
</protein>
<dbReference type="EMBL" id="FWZX01000001">
    <property type="protein sequence ID" value="SME90851.1"/>
    <property type="molecule type" value="Genomic_DNA"/>
</dbReference>
<dbReference type="Proteomes" id="UP000192917">
    <property type="component" value="Unassembled WGS sequence"/>
</dbReference>
<feature type="short sequence motif" description="GXGXXG" evidence="4">
    <location>
        <begin position="33"/>
        <end position="38"/>
    </location>
</feature>
<dbReference type="InterPro" id="IPR002641">
    <property type="entry name" value="PNPLA_dom"/>
</dbReference>
<dbReference type="Pfam" id="PF01734">
    <property type="entry name" value="Patatin"/>
    <property type="match status" value="1"/>
</dbReference>
<evidence type="ECO:0000256" key="1">
    <source>
        <dbReference type="ARBA" id="ARBA00022801"/>
    </source>
</evidence>
<dbReference type="PANTHER" id="PTHR14226:SF57">
    <property type="entry name" value="BLR7027 PROTEIN"/>
    <property type="match status" value="1"/>
</dbReference>
<keyword evidence="7" id="KW-1185">Reference proteome</keyword>
<dbReference type="AlphaFoldDB" id="A0A1Y6B449"/>
<keyword evidence="2 4" id="KW-0442">Lipid degradation</keyword>
<proteinExistence type="predicted"/>
<evidence type="ECO:0000256" key="4">
    <source>
        <dbReference type="PROSITE-ProRule" id="PRU01161"/>
    </source>
</evidence>
<dbReference type="Pfam" id="PF12536">
    <property type="entry name" value="DUF3734"/>
    <property type="match status" value="1"/>
</dbReference>
<feature type="active site" description="Proton acceptor" evidence="4">
    <location>
        <position position="232"/>
    </location>
</feature>
<feature type="active site" description="Nucleophile" evidence="4">
    <location>
        <position position="62"/>
    </location>
</feature>
<evidence type="ECO:0000313" key="6">
    <source>
        <dbReference type="EMBL" id="SME90851.1"/>
    </source>
</evidence>
<dbReference type="InterPro" id="IPR021095">
    <property type="entry name" value="DUF3734"/>
</dbReference>
<dbReference type="PANTHER" id="PTHR14226">
    <property type="entry name" value="NEUROPATHY TARGET ESTERASE/SWISS CHEESE D.MELANOGASTER"/>
    <property type="match status" value="1"/>
</dbReference>
<dbReference type="GO" id="GO:0016787">
    <property type="term" value="F:hydrolase activity"/>
    <property type="evidence" value="ECO:0007669"/>
    <property type="project" value="UniProtKB-UniRule"/>
</dbReference>
<dbReference type="InterPro" id="IPR016035">
    <property type="entry name" value="Acyl_Trfase/lysoPLipase"/>
</dbReference>
<gene>
    <name evidence="6" type="ORF">SAMN05428998_101345</name>
</gene>
<reference evidence="6 7" key="1">
    <citation type="submission" date="2017-04" db="EMBL/GenBank/DDBJ databases">
        <authorList>
            <person name="Afonso C.L."/>
            <person name="Miller P.J."/>
            <person name="Scott M.A."/>
            <person name="Spackman E."/>
            <person name="Goraichik I."/>
            <person name="Dimitrov K.M."/>
            <person name="Suarez D.L."/>
            <person name="Swayne D.E."/>
        </authorList>
    </citation>
    <scope>NUCLEOTIDE SEQUENCE [LARGE SCALE GENOMIC DNA]</scope>
    <source>
        <strain evidence="6 7">USBA 355</strain>
    </source>
</reference>